<evidence type="ECO:0000313" key="2">
    <source>
        <dbReference type="Proteomes" id="UP001079535"/>
    </source>
</evidence>
<sequence>MSEDTKQQLQIVLDLLRKSLIDNGVSMGLSEKKIMFFDTKKYLLTGKFDGFSVNIDNLVK</sequence>
<dbReference type="RefSeq" id="WP_268803392.1">
    <property type="nucleotide sequence ID" value="NZ_JAPRAY010000003.1"/>
</dbReference>
<gene>
    <name evidence="1" type="ORF">OZZ17_03525</name>
</gene>
<dbReference type="AlphaFoldDB" id="A0A9Q4F0D1"/>
<organism evidence="1 2">
    <name type="scientific">Mediterraneibacter gnavus</name>
    <name type="common">Ruminococcus gnavus</name>
    <dbReference type="NCBI Taxonomy" id="33038"/>
    <lineage>
        <taxon>Bacteria</taxon>
        <taxon>Bacillati</taxon>
        <taxon>Bacillota</taxon>
        <taxon>Clostridia</taxon>
        <taxon>Lachnospirales</taxon>
        <taxon>Lachnospiraceae</taxon>
        <taxon>Mediterraneibacter</taxon>
    </lineage>
</organism>
<dbReference type="EMBL" id="JAPRAY010000003">
    <property type="protein sequence ID" value="MCZ0666607.1"/>
    <property type="molecule type" value="Genomic_DNA"/>
</dbReference>
<protein>
    <submittedName>
        <fullName evidence="1">Uncharacterized protein</fullName>
    </submittedName>
</protein>
<name>A0A9Q4F0D1_MEDGN</name>
<evidence type="ECO:0000313" key="1">
    <source>
        <dbReference type="EMBL" id="MCZ0666607.1"/>
    </source>
</evidence>
<comment type="caution">
    <text evidence="1">The sequence shown here is derived from an EMBL/GenBank/DDBJ whole genome shotgun (WGS) entry which is preliminary data.</text>
</comment>
<reference evidence="1" key="1">
    <citation type="submission" date="2022-11" db="EMBL/GenBank/DDBJ databases">
        <title>Temperate bacteriophages infecting mucin-degrading bacterium Ruminococcus gnavus from the human gut.</title>
        <authorList>
            <person name="Buttimer C."/>
        </authorList>
    </citation>
    <scope>NUCLEOTIDE SEQUENCE</scope>
    <source>
        <strain evidence="1">CCUG 49994</strain>
    </source>
</reference>
<accession>A0A9Q4F0D1</accession>
<proteinExistence type="predicted"/>
<dbReference type="Proteomes" id="UP001079535">
    <property type="component" value="Unassembled WGS sequence"/>
</dbReference>